<dbReference type="Gene3D" id="3.55.50.30">
    <property type="match status" value="1"/>
</dbReference>
<dbReference type="InterPro" id="IPR036942">
    <property type="entry name" value="Beta-barrel_TonB_sf"/>
</dbReference>
<dbReference type="InterPro" id="IPR012910">
    <property type="entry name" value="Plug_dom"/>
</dbReference>
<evidence type="ECO:0000256" key="8">
    <source>
        <dbReference type="ARBA" id="ARBA00023136"/>
    </source>
</evidence>
<keyword evidence="4" id="KW-0406">Ion transport</keyword>
<evidence type="ECO:0000313" key="14">
    <source>
        <dbReference type="Proteomes" id="UP000575241"/>
    </source>
</evidence>
<dbReference type="PANTHER" id="PTHR47234:SF2">
    <property type="entry name" value="TONB-DEPENDENT RECEPTOR"/>
    <property type="match status" value="1"/>
</dbReference>
<comment type="subcellular location">
    <subcellularLocation>
        <location evidence="1 10">Cell outer membrane</location>
        <topology evidence="1 10">Multi-pass membrane protein</topology>
    </subcellularLocation>
</comment>
<evidence type="ECO:0000256" key="11">
    <source>
        <dbReference type="RuleBase" id="RU003357"/>
    </source>
</evidence>
<dbReference type="Pfam" id="PF07715">
    <property type="entry name" value="Plug"/>
    <property type="match status" value="1"/>
</dbReference>
<evidence type="ECO:0000259" key="12">
    <source>
        <dbReference type="SMART" id="SM00965"/>
    </source>
</evidence>
<proteinExistence type="inferred from homology"/>
<keyword evidence="4" id="KW-0410">Iron transport</keyword>
<dbReference type="PANTHER" id="PTHR47234">
    <property type="match status" value="1"/>
</dbReference>
<evidence type="ECO:0000256" key="4">
    <source>
        <dbReference type="ARBA" id="ARBA00022496"/>
    </source>
</evidence>
<dbReference type="RefSeq" id="WP_184160954.1">
    <property type="nucleotide sequence ID" value="NZ_JACHLN010000001.1"/>
</dbReference>
<evidence type="ECO:0000256" key="5">
    <source>
        <dbReference type="ARBA" id="ARBA00022692"/>
    </source>
</evidence>
<dbReference type="InterPro" id="IPR000531">
    <property type="entry name" value="Beta-barrel_TonB"/>
</dbReference>
<keyword evidence="8 10" id="KW-0472">Membrane</keyword>
<dbReference type="GO" id="GO:0006826">
    <property type="term" value="P:iron ion transport"/>
    <property type="evidence" value="ECO:0007669"/>
    <property type="project" value="UniProtKB-KW"/>
</dbReference>
<evidence type="ECO:0000256" key="6">
    <source>
        <dbReference type="ARBA" id="ARBA00023004"/>
    </source>
</evidence>
<keyword evidence="9 10" id="KW-0998">Cell outer membrane</keyword>
<dbReference type="AlphaFoldDB" id="A0A7W7JX86"/>
<evidence type="ECO:0000256" key="1">
    <source>
        <dbReference type="ARBA" id="ARBA00004571"/>
    </source>
</evidence>
<dbReference type="Proteomes" id="UP000575241">
    <property type="component" value="Unassembled WGS sequence"/>
</dbReference>
<organism evidence="13 14">
    <name type="scientific">Sphingomonas kyeonggiensis</name>
    <dbReference type="NCBI Taxonomy" id="1268553"/>
    <lineage>
        <taxon>Bacteria</taxon>
        <taxon>Pseudomonadati</taxon>
        <taxon>Pseudomonadota</taxon>
        <taxon>Alphaproteobacteria</taxon>
        <taxon>Sphingomonadales</taxon>
        <taxon>Sphingomonadaceae</taxon>
        <taxon>Sphingomonas</taxon>
    </lineage>
</organism>
<dbReference type="PROSITE" id="PS52016">
    <property type="entry name" value="TONB_DEPENDENT_REC_3"/>
    <property type="match status" value="1"/>
</dbReference>
<keyword evidence="14" id="KW-1185">Reference proteome</keyword>
<evidence type="ECO:0000256" key="7">
    <source>
        <dbReference type="ARBA" id="ARBA00023077"/>
    </source>
</evidence>
<keyword evidence="2 10" id="KW-0813">Transport</keyword>
<comment type="caution">
    <text evidence="13">The sequence shown here is derived from an EMBL/GenBank/DDBJ whole genome shotgun (WGS) entry which is preliminary data.</text>
</comment>
<dbReference type="Gene3D" id="2.170.130.10">
    <property type="entry name" value="TonB-dependent receptor, plug domain"/>
    <property type="match status" value="1"/>
</dbReference>
<dbReference type="EMBL" id="JACHLN010000001">
    <property type="protein sequence ID" value="MBB4837044.1"/>
    <property type="molecule type" value="Genomic_DNA"/>
</dbReference>
<accession>A0A7W7JX86</accession>
<reference evidence="13 14" key="1">
    <citation type="submission" date="2020-08" db="EMBL/GenBank/DDBJ databases">
        <title>Functional genomics of gut bacteria from endangered species of beetles.</title>
        <authorList>
            <person name="Carlos-Shanley C."/>
        </authorList>
    </citation>
    <scope>NUCLEOTIDE SEQUENCE [LARGE SCALE GENOMIC DNA]</scope>
    <source>
        <strain evidence="13 14">S00224</strain>
    </source>
</reference>
<dbReference type="InterPro" id="IPR037066">
    <property type="entry name" value="Plug_dom_sf"/>
</dbReference>
<dbReference type="GO" id="GO:0009279">
    <property type="term" value="C:cell outer membrane"/>
    <property type="evidence" value="ECO:0007669"/>
    <property type="project" value="UniProtKB-SubCell"/>
</dbReference>
<keyword evidence="5 10" id="KW-0812">Transmembrane</keyword>
<evidence type="ECO:0000256" key="10">
    <source>
        <dbReference type="PROSITE-ProRule" id="PRU01360"/>
    </source>
</evidence>
<dbReference type="InterPro" id="IPR011662">
    <property type="entry name" value="Secretin/TonB_short_N"/>
</dbReference>
<dbReference type="Gene3D" id="2.40.170.20">
    <property type="entry name" value="TonB-dependent receptor, beta-barrel domain"/>
    <property type="match status" value="1"/>
</dbReference>
<evidence type="ECO:0000256" key="2">
    <source>
        <dbReference type="ARBA" id="ARBA00022448"/>
    </source>
</evidence>
<dbReference type="SUPFAM" id="SSF56935">
    <property type="entry name" value="Porins"/>
    <property type="match status" value="1"/>
</dbReference>
<dbReference type="SMART" id="SM00965">
    <property type="entry name" value="STN"/>
    <property type="match status" value="1"/>
</dbReference>
<keyword evidence="6" id="KW-0408">Iron</keyword>
<feature type="domain" description="Secretin/TonB short N-terminal" evidence="12">
    <location>
        <begin position="90"/>
        <end position="140"/>
    </location>
</feature>
<name>A0A7W7JX86_9SPHN</name>
<keyword evidence="7 11" id="KW-0798">TonB box</keyword>
<gene>
    <name evidence="13" type="ORF">HNP52_000095</name>
</gene>
<keyword evidence="3 10" id="KW-1134">Transmembrane beta strand</keyword>
<keyword evidence="13" id="KW-0675">Receptor</keyword>
<sequence>MRLGQPSTKNEVATIAALPKAALRLSLWAIGADNLPGNGGNMIRTLAAALATSTCIVALATPAAAQTREYNIPAGSLKSALDAYVRQSGRQVVYRADEVRSARSPGARGPLSAEAALTELLAGSGFTTRVDGNLVAIVKAGNGDTAKSVTTSAEEGDSASQEIIVTGTNIRGVVNQTQAVRSLGTRYLDDTGYATAEEVVDSIPQNFGGGQEGFSEDGIFGTGASVATNFTYGSAINLRGLGNLSTLTLVNGHRLAASGFGQAVDISQLPLALIERIDVLADGSSAIYGADAVAGVVNFVLKSDYSGAETRLRTGFAEGGGRSEFLGSQLVGANWATGNVTVSGQYQWQSPLYAEDRREASGVRLPTDLLPKTESYGGSVTIRQDLLAGVRFRGNVFYSHKDLFRTLTTLAGRKTENSPTSELLTYGGGLTIKLGGSWTLEPYAQHSQQHLSNYTVQTNLNAAPRNGDQFTRLNQDTADLTLRGNLFSWGTKDVSIAIGGSYRGEHFHQLARAIGLTSPNIDRGTDRKVYSSFAEVYVPLVNEDDGISFIRAFDISAAARIDDYSDFGSVTSPRIGVRWAPVDGLNIRGAYSEAFRAPSPSELFNSDVSANLLIDRATAPSGTGLVPFYLLTGGNDQLRPERARTISLGVDYSPEWISGAKFSASYYNVRYRDRIVIPSVGVGVLTQRAAFGALVSDLSNDAAAVAYLNAARANGVNVFDLTPGATGATGVRYIVDGRIQNAQLVKQSGIDFAASYSNGPFSLDVDASFILGIDTSYVVGTSTDLVDTFGNPVDFRLRTQASWHGAWWNLSGAVNYVDSYTNSQLTTEPKIGSWTTVDLRAGIDLSEVTSDRFGKGFQVSFAVSNILNQRAPFVTPFASLYPVSYDPTNASPIGRTFSLELRKTW</sequence>
<dbReference type="InterPro" id="IPR039426">
    <property type="entry name" value="TonB-dep_rcpt-like"/>
</dbReference>
<evidence type="ECO:0000256" key="9">
    <source>
        <dbReference type="ARBA" id="ARBA00023237"/>
    </source>
</evidence>
<protein>
    <submittedName>
        <fullName evidence="13">Outer membrane receptor protein involved in Fe transport</fullName>
    </submittedName>
</protein>
<evidence type="ECO:0000313" key="13">
    <source>
        <dbReference type="EMBL" id="MBB4837044.1"/>
    </source>
</evidence>
<dbReference type="Pfam" id="PF00593">
    <property type="entry name" value="TonB_dep_Rec_b-barrel"/>
    <property type="match status" value="1"/>
</dbReference>
<comment type="similarity">
    <text evidence="10 11">Belongs to the TonB-dependent receptor family.</text>
</comment>
<evidence type="ECO:0000256" key="3">
    <source>
        <dbReference type="ARBA" id="ARBA00022452"/>
    </source>
</evidence>